<keyword evidence="13" id="KW-1185">Reference proteome</keyword>
<evidence type="ECO:0000256" key="7">
    <source>
        <dbReference type="ARBA" id="ARBA00022989"/>
    </source>
</evidence>
<dbReference type="Proteomes" id="UP000095282">
    <property type="component" value="Unplaced"/>
</dbReference>
<keyword evidence="10" id="KW-0407">Ion channel</keyword>
<evidence type="ECO:0000256" key="10">
    <source>
        <dbReference type="ARBA" id="ARBA00023303"/>
    </source>
</evidence>
<evidence type="ECO:0000256" key="1">
    <source>
        <dbReference type="ARBA" id="ARBA00004141"/>
    </source>
</evidence>
<keyword evidence="3" id="KW-0633">Potassium transport</keyword>
<evidence type="ECO:0000313" key="14">
    <source>
        <dbReference type="WBParaSite" id="Csp11.Scaffold629.g14760.t1"/>
    </source>
</evidence>
<keyword evidence="6" id="KW-0630">Potassium</keyword>
<dbReference type="GO" id="GO:0045211">
    <property type="term" value="C:postsynaptic membrane"/>
    <property type="evidence" value="ECO:0007669"/>
    <property type="project" value="TreeGrafter"/>
</dbReference>
<dbReference type="Gene3D" id="1.20.120.350">
    <property type="entry name" value="Voltage-gated potassium channels. Chain C"/>
    <property type="match status" value="1"/>
</dbReference>
<dbReference type="InterPro" id="IPR005821">
    <property type="entry name" value="Ion_trans_dom"/>
</dbReference>
<dbReference type="WBParaSite" id="Csp11.Scaffold629.g14760.t1">
    <property type="protein sequence ID" value="Csp11.Scaffold629.g14760.t1"/>
    <property type="gene ID" value="Csp11.Scaffold629.g14760"/>
</dbReference>
<evidence type="ECO:0000256" key="6">
    <source>
        <dbReference type="ARBA" id="ARBA00022958"/>
    </source>
</evidence>
<evidence type="ECO:0000256" key="3">
    <source>
        <dbReference type="ARBA" id="ARBA00022538"/>
    </source>
</evidence>
<keyword evidence="5" id="KW-0631">Potassium channel</keyword>
<dbReference type="PANTHER" id="PTHR10027:SF33">
    <property type="entry name" value="CALCIUM-ACTIVATED POTASSIUM CHANNEL SUBUNIT ALPHA-1-RELATED"/>
    <property type="match status" value="1"/>
</dbReference>
<evidence type="ECO:0000256" key="5">
    <source>
        <dbReference type="ARBA" id="ARBA00022826"/>
    </source>
</evidence>
<feature type="domain" description="Ion transport" evidence="12">
    <location>
        <begin position="143"/>
        <end position="233"/>
    </location>
</feature>
<feature type="transmembrane region" description="Helical" evidence="11">
    <location>
        <begin position="213"/>
        <end position="231"/>
    </location>
</feature>
<dbReference type="AlphaFoldDB" id="A0A1I7U4G8"/>
<proteinExistence type="predicted"/>
<dbReference type="GO" id="GO:0060072">
    <property type="term" value="F:large conductance calcium-activated potassium channel activity"/>
    <property type="evidence" value="ECO:0007669"/>
    <property type="project" value="TreeGrafter"/>
</dbReference>
<keyword evidence="2" id="KW-0813">Transport</keyword>
<dbReference type="eggNOG" id="KOG1420">
    <property type="taxonomic scope" value="Eukaryota"/>
</dbReference>
<evidence type="ECO:0000313" key="13">
    <source>
        <dbReference type="Proteomes" id="UP000095282"/>
    </source>
</evidence>
<dbReference type="InterPro" id="IPR047871">
    <property type="entry name" value="K_chnl_Slo-like"/>
</dbReference>
<evidence type="ECO:0000256" key="4">
    <source>
        <dbReference type="ARBA" id="ARBA00022692"/>
    </source>
</evidence>
<keyword evidence="9 11" id="KW-0472">Membrane</keyword>
<dbReference type="InterPro" id="IPR032675">
    <property type="entry name" value="LRR_dom_sf"/>
</dbReference>
<dbReference type="Gene3D" id="3.80.10.10">
    <property type="entry name" value="Ribonuclease Inhibitor"/>
    <property type="match status" value="1"/>
</dbReference>
<comment type="subcellular location">
    <subcellularLocation>
        <location evidence="1">Membrane</location>
        <topology evidence="1">Multi-pass membrane protein</topology>
    </subcellularLocation>
</comment>
<feature type="transmembrane region" description="Helical" evidence="11">
    <location>
        <begin position="142"/>
        <end position="160"/>
    </location>
</feature>
<sequence>MGEIYSPSQSKGFNQPYGYPMNCNLSRVFMEMTEEDRKCLEERKYWCFLLSSITTFCASMILVVIWRVVTHLCCQRREREFPPDPIPPPEAVTVNMNGSKHAGGEGDPFLKQQQEEKHLGWMTEAKDWAGELISGQSLTGRFLVLLVFILSIGSLIIYFYDASFQNFQVETCIPWQDSPSQQIDLGFNIFFLVYFFIRFIAASDKVWFLLEMYSWIDFFTIPPSFVAIYLQRNWLGEFLEKKVNRISTISHLAPVAFAGLSHIDHLWFRNSRIDVIAMEAFHYLTNIDYIYFHKTKIGRIERKAFSKMYQIDHFYFKDSIEIEMIESEAFSGSQIDELIMDGVTVESAHDTFLLNTDAENVILKNCSIYLVPRKDNKSIEFEEDQKIIEKCLIDSSTFNIISPYKLGCNVLEVASSSIQRIGPVSRDIDIPVFRPEPSISSSLNSISFSNCSIGSVDSFAFTNYSLSILSFNHSKIDNFQTNSIEKSRIKRLELGNSKIKTINESCIHKSIIKNILLDGLDLEDLNSGWINSSRIGNLRILNSKIEMIDGNIFKNSEFDEVEVDGNRVMIMDSEAFFGENKQ</sequence>
<feature type="transmembrane region" description="Helical" evidence="11">
    <location>
        <begin position="48"/>
        <end position="69"/>
    </location>
</feature>
<evidence type="ECO:0000256" key="11">
    <source>
        <dbReference type="SAM" id="Phobius"/>
    </source>
</evidence>
<keyword evidence="7 11" id="KW-1133">Transmembrane helix</keyword>
<reference evidence="14" key="1">
    <citation type="submission" date="2016-11" db="UniProtKB">
        <authorList>
            <consortium name="WormBaseParasite"/>
        </authorList>
    </citation>
    <scope>IDENTIFICATION</scope>
</reference>
<name>A0A1I7U4G8_9PELO</name>
<dbReference type="SUPFAM" id="SSF52058">
    <property type="entry name" value="L domain-like"/>
    <property type="match status" value="1"/>
</dbReference>
<dbReference type="Pfam" id="PF00520">
    <property type="entry name" value="Ion_trans"/>
    <property type="match status" value="1"/>
</dbReference>
<organism evidence="13 14">
    <name type="scientific">Caenorhabditis tropicalis</name>
    <dbReference type="NCBI Taxonomy" id="1561998"/>
    <lineage>
        <taxon>Eukaryota</taxon>
        <taxon>Metazoa</taxon>
        <taxon>Ecdysozoa</taxon>
        <taxon>Nematoda</taxon>
        <taxon>Chromadorea</taxon>
        <taxon>Rhabditida</taxon>
        <taxon>Rhabditina</taxon>
        <taxon>Rhabditomorpha</taxon>
        <taxon>Rhabditoidea</taxon>
        <taxon>Rhabditidae</taxon>
        <taxon>Peloderinae</taxon>
        <taxon>Caenorhabditis</taxon>
    </lineage>
</organism>
<dbReference type="InterPro" id="IPR027359">
    <property type="entry name" value="Volt_channel_dom_sf"/>
</dbReference>
<protein>
    <submittedName>
        <fullName evidence="14">BK_channel_a domain-containing protein</fullName>
    </submittedName>
</protein>
<feature type="transmembrane region" description="Helical" evidence="11">
    <location>
        <begin position="185"/>
        <end position="201"/>
    </location>
</feature>
<accession>A0A1I7U4G8</accession>
<keyword evidence="4 11" id="KW-0812">Transmembrane</keyword>
<evidence type="ECO:0000259" key="12">
    <source>
        <dbReference type="Pfam" id="PF00520"/>
    </source>
</evidence>
<keyword evidence="8" id="KW-0406">Ion transport</keyword>
<evidence type="ECO:0000256" key="2">
    <source>
        <dbReference type="ARBA" id="ARBA00022448"/>
    </source>
</evidence>
<dbReference type="STRING" id="1561998.A0A1I7U4G8"/>
<dbReference type="PANTHER" id="PTHR10027">
    <property type="entry name" value="CALCIUM-ACTIVATED POTASSIUM CHANNEL ALPHA CHAIN"/>
    <property type="match status" value="1"/>
</dbReference>
<evidence type="ECO:0000256" key="9">
    <source>
        <dbReference type="ARBA" id="ARBA00023136"/>
    </source>
</evidence>
<evidence type="ECO:0000256" key="8">
    <source>
        <dbReference type="ARBA" id="ARBA00023065"/>
    </source>
</evidence>